<sequence>MPKRNGRALWEDGLKECTGTVSMGSGMLDAQPCGFNTRFEETPGTNPEELVAAAPAACFSMAASR</sequence>
<dbReference type="AlphaFoldDB" id="A0A2Y9AQK6"/>
<dbReference type="SUPFAM" id="SSF82784">
    <property type="entry name" value="OsmC-like"/>
    <property type="match status" value="1"/>
</dbReference>
<dbReference type="Proteomes" id="UP000251571">
    <property type="component" value="Unassembled WGS sequence"/>
</dbReference>
<name>A0A2Y9AQK6_9RHOB</name>
<dbReference type="PANTHER" id="PTHR42830:SF1">
    <property type="entry name" value="OSMOTICALLY INDUCIBLE FAMILY PROTEIN"/>
    <property type="match status" value="1"/>
</dbReference>
<dbReference type="InterPro" id="IPR052707">
    <property type="entry name" value="OsmC_Ohr_Peroxiredoxin"/>
</dbReference>
<evidence type="ECO:0000313" key="1">
    <source>
        <dbReference type="EMBL" id="PWJ18139.1"/>
    </source>
</evidence>
<keyword evidence="3" id="KW-1185">Reference proteome</keyword>
<organism evidence="2 4">
    <name type="scientific">Jannaschia seohaensis</name>
    <dbReference type="NCBI Taxonomy" id="475081"/>
    <lineage>
        <taxon>Bacteria</taxon>
        <taxon>Pseudomonadati</taxon>
        <taxon>Pseudomonadota</taxon>
        <taxon>Alphaproteobacteria</taxon>
        <taxon>Rhodobacterales</taxon>
        <taxon>Roseobacteraceae</taxon>
        <taxon>Jannaschia</taxon>
    </lineage>
</organism>
<dbReference type="EMBL" id="QGDJ01000005">
    <property type="protein sequence ID" value="PWJ18139.1"/>
    <property type="molecule type" value="Genomic_DNA"/>
</dbReference>
<dbReference type="InterPro" id="IPR036102">
    <property type="entry name" value="OsmC/Ohrsf"/>
</dbReference>
<evidence type="ECO:0000313" key="4">
    <source>
        <dbReference type="Proteomes" id="UP000251571"/>
    </source>
</evidence>
<evidence type="ECO:0000313" key="3">
    <source>
        <dbReference type="Proteomes" id="UP000245839"/>
    </source>
</evidence>
<dbReference type="EMBL" id="UETC01000005">
    <property type="protein sequence ID" value="SSA46664.1"/>
    <property type="molecule type" value="Genomic_DNA"/>
</dbReference>
<dbReference type="Gene3D" id="3.30.300.20">
    <property type="match status" value="1"/>
</dbReference>
<reference evidence="1 3" key="2">
    <citation type="submission" date="2018-03" db="EMBL/GenBank/DDBJ databases">
        <title>Genomic Encyclopedia of Archaeal and Bacterial Type Strains, Phase II (KMG-II): from individual species to whole genera.</title>
        <authorList>
            <person name="Goeker M."/>
        </authorList>
    </citation>
    <scope>NUCLEOTIDE SEQUENCE [LARGE SCALE GENOMIC DNA]</scope>
    <source>
        <strain evidence="1 3">DSM 25227</strain>
    </source>
</reference>
<proteinExistence type="predicted"/>
<gene>
    <name evidence="1" type="ORF">BCF38_105127</name>
    <name evidence="2" type="ORF">SAMN05421539_105127</name>
</gene>
<accession>A0A2Y9AQK6</accession>
<reference evidence="2 4" key="1">
    <citation type="submission" date="2016-10" db="EMBL/GenBank/DDBJ databases">
        <authorList>
            <person name="Cai Z."/>
        </authorList>
    </citation>
    <scope>NUCLEOTIDE SEQUENCE [LARGE SCALE GENOMIC DNA]</scope>
    <source>
        <strain evidence="2 4">DSM 25227</strain>
    </source>
</reference>
<dbReference type="PANTHER" id="PTHR42830">
    <property type="entry name" value="OSMOTICALLY INDUCIBLE FAMILY PROTEIN"/>
    <property type="match status" value="1"/>
</dbReference>
<protein>
    <submittedName>
        <fullName evidence="2">Osmotically inducible protein OsmC</fullName>
    </submittedName>
</protein>
<evidence type="ECO:0000313" key="2">
    <source>
        <dbReference type="EMBL" id="SSA46664.1"/>
    </source>
</evidence>
<dbReference type="Proteomes" id="UP000245839">
    <property type="component" value="Unassembled WGS sequence"/>
</dbReference>
<dbReference type="InterPro" id="IPR015946">
    <property type="entry name" value="KH_dom-like_a/b"/>
</dbReference>